<evidence type="ECO:0000313" key="10">
    <source>
        <dbReference type="Proteomes" id="UP001596527"/>
    </source>
</evidence>
<keyword evidence="10" id="KW-1185">Reference proteome</keyword>
<feature type="transmembrane region" description="Helical" evidence="7">
    <location>
        <begin position="34"/>
        <end position="59"/>
    </location>
</feature>
<feature type="transmembrane region" description="Helical" evidence="7">
    <location>
        <begin position="496"/>
        <end position="515"/>
    </location>
</feature>
<evidence type="ECO:0000256" key="2">
    <source>
        <dbReference type="ARBA" id="ARBA00010992"/>
    </source>
</evidence>
<dbReference type="Pfam" id="PF00083">
    <property type="entry name" value="Sugar_tr"/>
    <property type="match status" value="2"/>
</dbReference>
<name>A0ABW2SKW7_9ACTO</name>
<dbReference type="InterPro" id="IPR036259">
    <property type="entry name" value="MFS_trans_sf"/>
</dbReference>
<dbReference type="RefSeq" id="WP_380973061.1">
    <property type="nucleotide sequence ID" value="NZ_JBHTEF010000001.1"/>
</dbReference>
<feature type="transmembrane region" description="Helical" evidence="7">
    <location>
        <begin position="463"/>
        <end position="484"/>
    </location>
</feature>
<dbReference type="PROSITE" id="PS00217">
    <property type="entry name" value="SUGAR_TRANSPORT_2"/>
    <property type="match status" value="1"/>
</dbReference>
<keyword evidence="3" id="KW-0813">Transport</keyword>
<feature type="transmembrane region" description="Helical" evidence="7">
    <location>
        <begin position="423"/>
        <end position="442"/>
    </location>
</feature>
<evidence type="ECO:0000256" key="7">
    <source>
        <dbReference type="SAM" id="Phobius"/>
    </source>
</evidence>
<dbReference type="InterPro" id="IPR003663">
    <property type="entry name" value="Sugar/inositol_transpt"/>
</dbReference>
<dbReference type="PANTHER" id="PTHR48020:SF12">
    <property type="entry name" value="PROTON MYO-INOSITOL COTRANSPORTER"/>
    <property type="match status" value="1"/>
</dbReference>
<dbReference type="InterPro" id="IPR050814">
    <property type="entry name" value="Myo-inositol_Transporter"/>
</dbReference>
<dbReference type="EMBL" id="JBHTEF010000001">
    <property type="protein sequence ID" value="MFC7580717.1"/>
    <property type="molecule type" value="Genomic_DNA"/>
</dbReference>
<evidence type="ECO:0000259" key="8">
    <source>
        <dbReference type="PROSITE" id="PS50850"/>
    </source>
</evidence>
<reference evidence="10" key="1">
    <citation type="journal article" date="2019" name="Int. J. Syst. Evol. Microbiol.">
        <title>The Global Catalogue of Microorganisms (GCM) 10K type strain sequencing project: providing services to taxonomists for standard genome sequencing and annotation.</title>
        <authorList>
            <consortium name="The Broad Institute Genomics Platform"/>
            <consortium name="The Broad Institute Genome Sequencing Center for Infectious Disease"/>
            <person name="Wu L."/>
            <person name="Ma J."/>
        </authorList>
    </citation>
    <scope>NUCLEOTIDE SEQUENCE [LARGE SCALE GENOMIC DNA]</scope>
    <source>
        <strain evidence="10">CCUG 56698</strain>
    </source>
</reference>
<comment type="caution">
    <text evidence="9">The sequence shown here is derived from an EMBL/GenBank/DDBJ whole genome shotgun (WGS) entry which is preliminary data.</text>
</comment>
<protein>
    <submittedName>
        <fullName evidence="9">MFS transporter</fullName>
    </submittedName>
</protein>
<feature type="transmembrane region" description="Helical" evidence="7">
    <location>
        <begin position="393"/>
        <end position="411"/>
    </location>
</feature>
<feature type="transmembrane region" description="Helical" evidence="7">
    <location>
        <begin position="166"/>
        <end position="184"/>
    </location>
</feature>
<evidence type="ECO:0000256" key="6">
    <source>
        <dbReference type="ARBA" id="ARBA00023136"/>
    </source>
</evidence>
<evidence type="ECO:0000256" key="4">
    <source>
        <dbReference type="ARBA" id="ARBA00022692"/>
    </source>
</evidence>
<sequence length="535" mass="57932">MPYARQQTDITKLTPQEINAVVEETPPSGKKRSLAALALVATFGSLLFGYDTGVIAGALPYMGLPHSAGGLALNPVEEGLVGGLVAIGAALGAFFGGRLSDRYGRRHNILLLAFVFFFGALGCTFSPNVWALYAFRLVVGFGVGGASATVPVYLAENAPSRVRGSLISVDQVMIVFGQFLAYFMNAVIAQIGGGPAATVESDATGEFAAGTTHPWDDLQHAVGLIVSDGNGDVWRYMLVLASLPAVALWIGMRLMPESSRWYAANSQWVEAIGALKRVRDEDRDDVAAEIREMVVLREAESTQRKWTLSECWNMRWVRHLLVIGIFLCVFDQLTGINTAMYYLPTILTAAGFTSATAIELNVITGLASLIGITVGAFVLIPRLPRRAMGIYQTTAVTVSLFALSIIFFLFIEPHMADGTLTSAIPPFAPWLVLALVALFLLCKQSGTIVWVYMGELFPARARGACQGLAVACLWIMNAIITFVFPTMIGALGGGTTYLIFGVINLVAIFFYARFVPETKYLSLEKLELEFQKKYS</sequence>
<dbReference type="PANTHER" id="PTHR48020">
    <property type="entry name" value="PROTON MYO-INOSITOL COTRANSPORTER"/>
    <property type="match status" value="1"/>
</dbReference>
<gene>
    <name evidence="9" type="ORF">ACFQWG_05795</name>
</gene>
<keyword evidence="4 7" id="KW-0812">Transmembrane</keyword>
<dbReference type="PRINTS" id="PR00171">
    <property type="entry name" value="SUGRTRNSPORT"/>
</dbReference>
<dbReference type="Gene3D" id="1.20.1250.20">
    <property type="entry name" value="MFS general substrate transporter like domains"/>
    <property type="match status" value="2"/>
</dbReference>
<feature type="transmembrane region" description="Helical" evidence="7">
    <location>
        <begin position="109"/>
        <end position="127"/>
    </location>
</feature>
<dbReference type="PROSITE" id="PS50850">
    <property type="entry name" value="MFS"/>
    <property type="match status" value="1"/>
</dbReference>
<dbReference type="PROSITE" id="PS00216">
    <property type="entry name" value="SUGAR_TRANSPORT_1"/>
    <property type="match status" value="1"/>
</dbReference>
<dbReference type="SUPFAM" id="SSF103473">
    <property type="entry name" value="MFS general substrate transporter"/>
    <property type="match status" value="1"/>
</dbReference>
<evidence type="ECO:0000256" key="1">
    <source>
        <dbReference type="ARBA" id="ARBA00004651"/>
    </source>
</evidence>
<dbReference type="InterPro" id="IPR005829">
    <property type="entry name" value="Sugar_transporter_CS"/>
</dbReference>
<keyword evidence="6 7" id="KW-0472">Membrane</keyword>
<dbReference type="InterPro" id="IPR020846">
    <property type="entry name" value="MFS_dom"/>
</dbReference>
<dbReference type="InterPro" id="IPR005828">
    <property type="entry name" value="MFS_sugar_transport-like"/>
</dbReference>
<organism evidence="9 10">
    <name type="scientific">Schaalia naturae</name>
    <dbReference type="NCBI Taxonomy" id="635203"/>
    <lineage>
        <taxon>Bacteria</taxon>
        <taxon>Bacillati</taxon>
        <taxon>Actinomycetota</taxon>
        <taxon>Actinomycetes</taxon>
        <taxon>Actinomycetales</taxon>
        <taxon>Actinomycetaceae</taxon>
        <taxon>Schaalia</taxon>
    </lineage>
</organism>
<evidence type="ECO:0000256" key="5">
    <source>
        <dbReference type="ARBA" id="ARBA00022989"/>
    </source>
</evidence>
<feature type="transmembrane region" description="Helical" evidence="7">
    <location>
        <begin position="233"/>
        <end position="252"/>
    </location>
</feature>
<accession>A0ABW2SKW7</accession>
<dbReference type="Proteomes" id="UP001596527">
    <property type="component" value="Unassembled WGS sequence"/>
</dbReference>
<comment type="similarity">
    <text evidence="2">Belongs to the major facilitator superfamily. Sugar transporter (TC 2.A.1.1) family.</text>
</comment>
<feature type="transmembrane region" description="Helical" evidence="7">
    <location>
        <begin position="320"/>
        <end position="342"/>
    </location>
</feature>
<evidence type="ECO:0000313" key="9">
    <source>
        <dbReference type="EMBL" id="MFC7580717.1"/>
    </source>
</evidence>
<proteinExistence type="inferred from homology"/>
<feature type="transmembrane region" description="Helical" evidence="7">
    <location>
        <begin position="79"/>
        <end position="97"/>
    </location>
</feature>
<feature type="transmembrane region" description="Helical" evidence="7">
    <location>
        <begin position="133"/>
        <end position="154"/>
    </location>
</feature>
<feature type="domain" description="Major facilitator superfamily (MFS) profile" evidence="8">
    <location>
        <begin position="37"/>
        <end position="519"/>
    </location>
</feature>
<keyword evidence="5 7" id="KW-1133">Transmembrane helix</keyword>
<comment type="subcellular location">
    <subcellularLocation>
        <location evidence="1">Cell membrane</location>
        <topology evidence="1">Multi-pass membrane protein</topology>
    </subcellularLocation>
</comment>
<feature type="transmembrane region" description="Helical" evidence="7">
    <location>
        <begin position="362"/>
        <end position="381"/>
    </location>
</feature>
<evidence type="ECO:0000256" key="3">
    <source>
        <dbReference type="ARBA" id="ARBA00022448"/>
    </source>
</evidence>